<comment type="caution">
    <text evidence="2">The sequence shown here is derived from an EMBL/GenBank/DDBJ whole genome shotgun (WGS) entry which is preliminary data.</text>
</comment>
<dbReference type="EMBL" id="JAULSO010000001">
    <property type="protein sequence ID" value="KAK3692333.1"/>
    <property type="molecule type" value="Genomic_DNA"/>
</dbReference>
<reference evidence="2" key="1">
    <citation type="journal article" date="2023" name="Mol. Phylogenet. Evol.">
        <title>Genome-scale phylogeny and comparative genomics of the fungal order Sordariales.</title>
        <authorList>
            <person name="Hensen N."/>
            <person name="Bonometti L."/>
            <person name="Westerberg I."/>
            <person name="Brannstrom I.O."/>
            <person name="Guillou S."/>
            <person name="Cros-Aarteil S."/>
            <person name="Calhoun S."/>
            <person name="Haridas S."/>
            <person name="Kuo A."/>
            <person name="Mondo S."/>
            <person name="Pangilinan J."/>
            <person name="Riley R."/>
            <person name="LaButti K."/>
            <person name="Andreopoulos B."/>
            <person name="Lipzen A."/>
            <person name="Chen C."/>
            <person name="Yan M."/>
            <person name="Daum C."/>
            <person name="Ng V."/>
            <person name="Clum A."/>
            <person name="Steindorff A."/>
            <person name="Ohm R.A."/>
            <person name="Martin F."/>
            <person name="Silar P."/>
            <person name="Natvig D.O."/>
            <person name="Lalanne C."/>
            <person name="Gautier V."/>
            <person name="Ament-Velasquez S.L."/>
            <person name="Kruys A."/>
            <person name="Hutchinson M.I."/>
            <person name="Powell A.J."/>
            <person name="Barry K."/>
            <person name="Miller A.N."/>
            <person name="Grigoriev I.V."/>
            <person name="Debuchy R."/>
            <person name="Gladieux P."/>
            <person name="Hiltunen Thoren M."/>
            <person name="Johannesson H."/>
        </authorList>
    </citation>
    <scope>NUCLEOTIDE SEQUENCE</scope>
    <source>
        <strain evidence="2">CBS 314.62</strain>
    </source>
</reference>
<protein>
    <submittedName>
        <fullName evidence="2">Uncharacterized protein</fullName>
    </submittedName>
</protein>
<proteinExistence type="predicted"/>
<dbReference type="Proteomes" id="UP001270362">
    <property type="component" value="Unassembled WGS sequence"/>
</dbReference>
<gene>
    <name evidence="2" type="ORF">B0T22DRAFT_10594</name>
</gene>
<accession>A0AAE1CFI2</accession>
<name>A0AAE1CFI2_9PEZI</name>
<keyword evidence="3" id="KW-1185">Reference proteome</keyword>
<keyword evidence="1" id="KW-0812">Transmembrane</keyword>
<evidence type="ECO:0000313" key="2">
    <source>
        <dbReference type="EMBL" id="KAK3692333.1"/>
    </source>
</evidence>
<keyword evidence="1" id="KW-0472">Membrane</keyword>
<feature type="transmembrane region" description="Helical" evidence="1">
    <location>
        <begin position="142"/>
        <end position="165"/>
    </location>
</feature>
<feature type="transmembrane region" description="Helical" evidence="1">
    <location>
        <begin position="177"/>
        <end position="198"/>
    </location>
</feature>
<sequence length="241" mass="27114">MASQGKQGLNPEMVYRPVTPSMASYIHDGEGDGDDGRHSFRLRLSNAVRLFIMALTFATFIVSCVLNKFGHALNVLVFLELFVVFFWNLTYLVPGRSNKKSYWTLPRVVFQFGPCSCVFGGNDDDDEDGDNVRPRKPTTIELFFLVDLALGITLIVLSVSCWNAMYWDWWRRNNFLAVTILNYLIGSLEILAALLANFKFFNSVVLEFAVFSKDENESYIKLPSPDVESRTAAHGAVSIAA</sequence>
<reference evidence="2" key="2">
    <citation type="submission" date="2023-06" db="EMBL/GenBank/DDBJ databases">
        <authorList>
            <consortium name="Lawrence Berkeley National Laboratory"/>
            <person name="Haridas S."/>
            <person name="Hensen N."/>
            <person name="Bonometti L."/>
            <person name="Westerberg I."/>
            <person name="Brannstrom I.O."/>
            <person name="Guillou S."/>
            <person name="Cros-Aarteil S."/>
            <person name="Calhoun S."/>
            <person name="Kuo A."/>
            <person name="Mondo S."/>
            <person name="Pangilinan J."/>
            <person name="Riley R."/>
            <person name="Labutti K."/>
            <person name="Andreopoulos B."/>
            <person name="Lipzen A."/>
            <person name="Chen C."/>
            <person name="Yanf M."/>
            <person name="Daum C."/>
            <person name="Ng V."/>
            <person name="Clum A."/>
            <person name="Steindorff A."/>
            <person name="Ohm R."/>
            <person name="Martin F."/>
            <person name="Silar P."/>
            <person name="Natvig D."/>
            <person name="Lalanne C."/>
            <person name="Gautier V."/>
            <person name="Ament-Velasquez S.L."/>
            <person name="Kruys A."/>
            <person name="Hutchinson M.I."/>
            <person name="Powell A.J."/>
            <person name="Barry K."/>
            <person name="Miller A.N."/>
            <person name="Grigoriev I.V."/>
            <person name="Debuchy R."/>
            <person name="Gladieux P."/>
            <person name="Thoren M.H."/>
            <person name="Johannesson H."/>
        </authorList>
    </citation>
    <scope>NUCLEOTIDE SEQUENCE</scope>
    <source>
        <strain evidence="2">CBS 314.62</strain>
    </source>
</reference>
<feature type="transmembrane region" description="Helical" evidence="1">
    <location>
        <begin position="75"/>
        <end position="93"/>
    </location>
</feature>
<keyword evidence="1" id="KW-1133">Transmembrane helix</keyword>
<organism evidence="2 3">
    <name type="scientific">Podospora appendiculata</name>
    <dbReference type="NCBI Taxonomy" id="314037"/>
    <lineage>
        <taxon>Eukaryota</taxon>
        <taxon>Fungi</taxon>
        <taxon>Dikarya</taxon>
        <taxon>Ascomycota</taxon>
        <taxon>Pezizomycotina</taxon>
        <taxon>Sordariomycetes</taxon>
        <taxon>Sordariomycetidae</taxon>
        <taxon>Sordariales</taxon>
        <taxon>Podosporaceae</taxon>
        <taxon>Podospora</taxon>
    </lineage>
</organism>
<evidence type="ECO:0000313" key="3">
    <source>
        <dbReference type="Proteomes" id="UP001270362"/>
    </source>
</evidence>
<dbReference type="AlphaFoldDB" id="A0AAE1CFI2"/>
<feature type="transmembrane region" description="Helical" evidence="1">
    <location>
        <begin position="47"/>
        <end position="69"/>
    </location>
</feature>
<evidence type="ECO:0000256" key="1">
    <source>
        <dbReference type="SAM" id="Phobius"/>
    </source>
</evidence>